<name>A0A7I7WFN7_9MYCO</name>
<dbReference type="RefSeq" id="WP_083130716.1">
    <property type="nucleotide sequence ID" value="NZ_AP022607.1"/>
</dbReference>
<dbReference type="AlphaFoldDB" id="A0A7I7WFN7"/>
<accession>A0A7I7WFN7</accession>
<protein>
    <recommendedName>
        <fullName evidence="5">SnoaL-like domain-containing protein</fullName>
    </recommendedName>
</protein>
<dbReference type="Proteomes" id="UP000192441">
    <property type="component" value="Unassembled WGS sequence"/>
</dbReference>
<evidence type="ECO:0008006" key="5">
    <source>
        <dbReference type="Google" id="ProtNLM"/>
    </source>
</evidence>
<dbReference type="Gene3D" id="3.10.450.50">
    <property type="match status" value="1"/>
</dbReference>
<dbReference type="InterPro" id="IPR032710">
    <property type="entry name" value="NTF2-like_dom_sf"/>
</dbReference>
<geneLocation type="plasmid" evidence="1 4">
    <name>pJCM12687</name>
</geneLocation>
<dbReference type="EMBL" id="MVHM01000002">
    <property type="protein sequence ID" value="ORA40324.1"/>
    <property type="molecule type" value="Genomic_DNA"/>
</dbReference>
<dbReference type="SUPFAM" id="SSF54427">
    <property type="entry name" value="NTF2-like"/>
    <property type="match status" value="1"/>
</dbReference>
<sequence>MANPSEQEIRDFVAEHCRIWMTRDKEAFIKLWKSFATKEVIFEDPVGTPPKVGWDQWSDMWDRFNPYMDEYRPERVYVCGTEAAIAFYHKMNTAGEIVEIRDIEIWKFDNGIVTVRCWWDLPEGGAHAASLTEYAAEGRT</sequence>
<reference evidence="2 3" key="1">
    <citation type="submission" date="2016-12" db="EMBL/GenBank/DDBJ databases">
        <title>The new phylogeny of genus Mycobacterium.</title>
        <authorList>
            <person name="Tortoli E."/>
            <person name="Trovato A."/>
            <person name="Cirillo D.M."/>
        </authorList>
    </citation>
    <scope>NUCLEOTIDE SEQUENCE [LARGE SCALE GENOMIC DNA]</scope>
    <source>
        <strain evidence="2 3">DSM 44624</strain>
    </source>
</reference>
<reference evidence="1 4" key="2">
    <citation type="journal article" date="2019" name="Emerg. Microbes Infect.">
        <title>Comprehensive subspecies identification of 175 nontuberculous mycobacteria species based on 7547 genomic profiles.</title>
        <authorList>
            <person name="Matsumoto Y."/>
            <person name="Kinjo T."/>
            <person name="Motooka D."/>
            <person name="Nabeya D."/>
            <person name="Jung N."/>
            <person name="Uechi K."/>
            <person name="Horii T."/>
            <person name="Iida T."/>
            <person name="Fujita J."/>
            <person name="Nakamura S."/>
        </authorList>
    </citation>
    <scope>NUCLEOTIDE SEQUENCE [LARGE SCALE GENOMIC DNA]</scope>
    <source>
        <strain evidence="1 4">JCM 12687</strain>
        <plasmid evidence="1">pJCM12687</plasmid>
    </source>
</reference>
<gene>
    <name evidence="2" type="ORF">BST20_07195</name>
    <name evidence="1" type="ORF">MBRA_58420</name>
</gene>
<dbReference type="Proteomes" id="UP000467379">
    <property type="component" value="Plasmid pJCM12687"/>
</dbReference>
<proteinExistence type="predicted"/>
<evidence type="ECO:0000313" key="4">
    <source>
        <dbReference type="Proteomes" id="UP000467379"/>
    </source>
</evidence>
<keyword evidence="1" id="KW-0614">Plasmid</keyword>
<evidence type="ECO:0000313" key="1">
    <source>
        <dbReference type="EMBL" id="BBZ15647.1"/>
    </source>
</evidence>
<keyword evidence="4" id="KW-1185">Reference proteome</keyword>
<evidence type="ECO:0000313" key="2">
    <source>
        <dbReference type="EMBL" id="ORA40324.1"/>
    </source>
</evidence>
<dbReference type="OrthoDB" id="4715423at2"/>
<organism evidence="2 3">
    <name type="scientific">Mycobacterium branderi</name>
    <dbReference type="NCBI Taxonomy" id="43348"/>
    <lineage>
        <taxon>Bacteria</taxon>
        <taxon>Bacillati</taxon>
        <taxon>Actinomycetota</taxon>
        <taxon>Actinomycetes</taxon>
        <taxon>Mycobacteriales</taxon>
        <taxon>Mycobacteriaceae</taxon>
        <taxon>Mycobacterium</taxon>
    </lineage>
</organism>
<dbReference type="EMBL" id="AP022607">
    <property type="protein sequence ID" value="BBZ15647.1"/>
    <property type="molecule type" value="Genomic_DNA"/>
</dbReference>
<evidence type="ECO:0000313" key="3">
    <source>
        <dbReference type="Proteomes" id="UP000192441"/>
    </source>
</evidence>
<reference evidence="1" key="3">
    <citation type="submission" date="2020-02" db="EMBL/GenBank/DDBJ databases">
        <authorList>
            <person name="Matsumoto Y."/>
            <person name="Motooka D."/>
            <person name="Nakamura S."/>
        </authorList>
    </citation>
    <scope>NUCLEOTIDE SEQUENCE</scope>
    <source>
        <strain evidence="1">JCM 12687</strain>
        <plasmid evidence="1">pJCM12687</plasmid>
    </source>
</reference>